<comment type="caution">
    <text evidence="3">The sequence shown here is derived from an EMBL/GenBank/DDBJ whole genome shotgun (WGS) entry which is preliminary data.</text>
</comment>
<reference evidence="3 4" key="1">
    <citation type="journal article" date="2011" name="BMC Genomics">
        <title>Genome sequencing reveals diversification of virulence factor content and possible host adaptation in distinct subpopulations of Salmonella enterica.</title>
        <authorList>
            <person name="den Bakker H.C."/>
            <person name="Moreno Switt A.I."/>
            <person name="Govoni G."/>
            <person name="Cummings C.A."/>
            <person name="Ranieri M.L."/>
            <person name="Degoricija L."/>
            <person name="Hoelzer K."/>
            <person name="Rodriguez-Rivera L.D."/>
            <person name="Brown S."/>
            <person name="Bolchacova E."/>
            <person name="Furtado M.R."/>
            <person name="Wiedmann M."/>
        </authorList>
    </citation>
    <scope>NUCLEOTIDE SEQUENCE [LARGE SCALE GENOMIC DNA]</scope>
    <source>
        <strain evidence="3 4">R8-2977</strain>
    </source>
</reference>
<dbReference type="EMBL" id="AFCW01002487">
    <property type="protein sequence ID" value="EHC95737.1"/>
    <property type="molecule type" value="Genomic_DNA"/>
</dbReference>
<organism evidence="3 4">
    <name type="scientific">Salmonella enterica subsp. enterica serovar Urbana str. R8-2977</name>
    <dbReference type="NCBI Taxonomy" id="913084"/>
    <lineage>
        <taxon>Bacteria</taxon>
        <taxon>Pseudomonadati</taxon>
        <taxon>Pseudomonadota</taxon>
        <taxon>Gammaproteobacteria</taxon>
        <taxon>Enterobacterales</taxon>
        <taxon>Enterobacteriaceae</taxon>
        <taxon>Salmonella</taxon>
    </lineage>
</organism>
<name>G5S5H6_SALET</name>
<gene>
    <name evidence="3" type="ORF">LTSEURB_6785</name>
</gene>
<dbReference type="AlphaFoldDB" id="G5S5H6"/>
<accession>G5S5H6</accession>
<dbReference type="InterPro" id="IPR000792">
    <property type="entry name" value="Tscrpt_reg_LuxR_C"/>
</dbReference>
<dbReference type="SMART" id="SM00421">
    <property type="entry name" value="HTH_LUXR"/>
    <property type="match status" value="1"/>
</dbReference>
<evidence type="ECO:0000313" key="4">
    <source>
        <dbReference type="Proteomes" id="UP000004776"/>
    </source>
</evidence>
<evidence type="ECO:0000313" key="3">
    <source>
        <dbReference type="EMBL" id="EHC95737.1"/>
    </source>
</evidence>
<dbReference type="Proteomes" id="UP000004776">
    <property type="component" value="Unassembled WGS sequence"/>
</dbReference>
<evidence type="ECO:0000259" key="2">
    <source>
        <dbReference type="PROSITE" id="PS50043"/>
    </source>
</evidence>
<dbReference type="GO" id="GO:0006355">
    <property type="term" value="P:regulation of DNA-templated transcription"/>
    <property type="evidence" value="ECO:0007669"/>
    <property type="project" value="InterPro"/>
</dbReference>
<dbReference type="InterPro" id="IPR036388">
    <property type="entry name" value="WH-like_DNA-bd_sf"/>
</dbReference>
<dbReference type="Pfam" id="PF00196">
    <property type="entry name" value="GerE"/>
    <property type="match status" value="1"/>
</dbReference>
<evidence type="ECO:0000256" key="1">
    <source>
        <dbReference type="ARBA" id="ARBA00023125"/>
    </source>
</evidence>
<dbReference type="SUPFAM" id="SSF46894">
    <property type="entry name" value="C-terminal effector domain of the bipartite response regulators"/>
    <property type="match status" value="1"/>
</dbReference>
<dbReference type="InterPro" id="IPR016032">
    <property type="entry name" value="Sig_transdc_resp-reg_C-effctor"/>
</dbReference>
<protein>
    <submittedName>
        <fullName evidence="3">Putative GerE-family regulatory protein</fullName>
    </submittedName>
</protein>
<sequence length="119" mass="13408">MNTGKMCAGNMAETKDSKSVVRIWHGSLCIEFRNDLNISKTEFKIISLLLKGYNNSQIAVICSRSIKTISSQKCIAFKRLGIKNDATLLPALILHGMVKIHTGYNLNKIVFREYVNNLF</sequence>
<proteinExistence type="predicted"/>
<dbReference type="Gene3D" id="1.10.10.10">
    <property type="entry name" value="Winged helix-like DNA-binding domain superfamily/Winged helix DNA-binding domain"/>
    <property type="match status" value="1"/>
</dbReference>
<feature type="domain" description="HTH luxR-type" evidence="2">
    <location>
        <begin position="31"/>
        <end position="96"/>
    </location>
</feature>
<dbReference type="GO" id="GO:0003677">
    <property type="term" value="F:DNA binding"/>
    <property type="evidence" value="ECO:0007669"/>
    <property type="project" value="UniProtKB-KW"/>
</dbReference>
<keyword evidence="1" id="KW-0238">DNA-binding</keyword>
<dbReference type="PROSITE" id="PS50043">
    <property type="entry name" value="HTH_LUXR_2"/>
    <property type="match status" value="1"/>
</dbReference>